<dbReference type="PANTHER" id="PTHR43000">
    <property type="entry name" value="DTDP-D-GLUCOSE 4,6-DEHYDRATASE-RELATED"/>
    <property type="match status" value="1"/>
</dbReference>
<comment type="caution">
    <text evidence="3">The sequence shown here is derived from an EMBL/GenBank/DDBJ whole genome shotgun (WGS) entry which is preliminary data.</text>
</comment>
<dbReference type="Gene3D" id="3.90.25.10">
    <property type="entry name" value="UDP-galactose 4-epimerase, domain 1"/>
    <property type="match status" value="1"/>
</dbReference>
<name>T1BY66_9ZZZZ</name>
<reference evidence="3" key="2">
    <citation type="journal article" date="2014" name="ISME J.">
        <title>Microbial stratification in low pH oxic and suboxic macroscopic growths along an acid mine drainage.</title>
        <authorList>
            <person name="Mendez-Garcia C."/>
            <person name="Mesa V."/>
            <person name="Sprenger R.R."/>
            <person name="Richter M."/>
            <person name="Diez M.S."/>
            <person name="Solano J."/>
            <person name="Bargiela R."/>
            <person name="Golyshina O.V."/>
            <person name="Manteca A."/>
            <person name="Ramos J.L."/>
            <person name="Gallego J.R."/>
            <person name="Llorente I."/>
            <person name="Martins Dos Santos V.A."/>
            <person name="Jensen O.N."/>
            <person name="Pelaez A.I."/>
            <person name="Sanchez J."/>
            <person name="Ferrer M."/>
        </authorList>
    </citation>
    <scope>NUCLEOTIDE SEQUENCE</scope>
</reference>
<comment type="similarity">
    <text evidence="1">Belongs to the NAD(P)-dependent epimerase/dehydratase family.</text>
</comment>
<dbReference type="EMBL" id="AUZZ01002840">
    <property type="protein sequence ID" value="EQD58740.1"/>
    <property type="molecule type" value="Genomic_DNA"/>
</dbReference>
<evidence type="ECO:0000313" key="4">
    <source>
        <dbReference type="EMBL" id="EQD61577.1"/>
    </source>
</evidence>
<evidence type="ECO:0000259" key="2">
    <source>
        <dbReference type="Pfam" id="PF01370"/>
    </source>
</evidence>
<dbReference type="Pfam" id="PF01370">
    <property type="entry name" value="Epimerase"/>
    <property type="match status" value="1"/>
</dbReference>
<dbReference type="SUPFAM" id="SSF51735">
    <property type="entry name" value="NAD(P)-binding Rossmann-fold domains"/>
    <property type="match status" value="1"/>
</dbReference>
<gene>
    <name evidence="4" type="ORF">B1B_07593</name>
    <name evidence="3" type="ORF">B2A_04242</name>
</gene>
<reference evidence="3" key="1">
    <citation type="submission" date="2013-08" db="EMBL/GenBank/DDBJ databases">
        <authorList>
            <person name="Mendez C."/>
            <person name="Richter M."/>
            <person name="Ferrer M."/>
            <person name="Sanchez J."/>
        </authorList>
    </citation>
    <scope>NUCLEOTIDE SEQUENCE</scope>
</reference>
<proteinExistence type="inferred from homology"/>
<accession>T1BY66</accession>
<dbReference type="AlphaFoldDB" id="T1BY66"/>
<evidence type="ECO:0000313" key="3">
    <source>
        <dbReference type="EMBL" id="EQD58740.1"/>
    </source>
</evidence>
<sequence length="303" mass="32739">MVSENASPLALLTGSRGFTGRYLRAELAQAGYRVLGVVQDGAVGADEIALDLRDRDATLRALAPLLPAVVVHLAGIAQVAHGDAAALYQTNLIATRNLLEALAQCAVPPRAVLLASSGNVYGNLGAEVLDESMAPQPANDYAVSKLAMEHMARLWMARLPIILARPFNYTGVGQSEDFLLPKIVGHFRHGARVIELGNTHVARDFSDVRDVARCYRKLLQVPAAIGQTLNVCSGRLTTLDEVLQLMQHIAGYAIDVRVNPAFVRGNEIARLRGNDARLRAVLDDAPGGIPLRETLRWMFAAPW</sequence>
<evidence type="ECO:0000256" key="1">
    <source>
        <dbReference type="ARBA" id="ARBA00007637"/>
    </source>
</evidence>
<feature type="domain" description="NAD-dependent epimerase/dehydratase" evidence="2">
    <location>
        <begin position="10"/>
        <end position="232"/>
    </location>
</feature>
<dbReference type="EMBL" id="AUZY01004837">
    <property type="protein sequence ID" value="EQD61577.1"/>
    <property type="molecule type" value="Genomic_DNA"/>
</dbReference>
<organism evidence="3">
    <name type="scientific">mine drainage metagenome</name>
    <dbReference type="NCBI Taxonomy" id="410659"/>
    <lineage>
        <taxon>unclassified sequences</taxon>
        <taxon>metagenomes</taxon>
        <taxon>ecological metagenomes</taxon>
    </lineage>
</organism>
<dbReference type="InterPro" id="IPR036291">
    <property type="entry name" value="NAD(P)-bd_dom_sf"/>
</dbReference>
<dbReference type="InterPro" id="IPR001509">
    <property type="entry name" value="Epimerase_deHydtase"/>
</dbReference>
<dbReference type="Gene3D" id="3.40.50.720">
    <property type="entry name" value="NAD(P)-binding Rossmann-like Domain"/>
    <property type="match status" value="1"/>
</dbReference>
<protein>
    <submittedName>
        <fullName evidence="3">Oxidoreductase Rmd</fullName>
    </submittedName>
</protein>